<dbReference type="CDD" id="cd06580">
    <property type="entry name" value="TM_PBP1_transp_TpRbsC_like"/>
    <property type="match status" value="1"/>
</dbReference>
<evidence type="ECO:0000256" key="6">
    <source>
        <dbReference type="SAM" id="Phobius"/>
    </source>
</evidence>
<evidence type="ECO:0000256" key="3">
    <source>
        <dbReference type="ARBA" id="ARBA00022692"/>
    </source>
</evidence>
<protein>
    <submittedName>
        <fullName evidence="7">Guanosine ABC transporter permease protein NupP</fullName>
    </submittedName>
</protein>
<comment type="caution">
    <text evidence="7">The sequence shown here is derived from an EMBL/GenBank/DDBJ whole genome shotgun (WGS) entry which is preliminary data.</text>
</comment>
<comment type="subcellular location">
    <subcellularLocation>
        <location evidence="1">Cell membrane</location>
        <topology evidence="1">Multi-pass membrane protein</topology>
    </subcellularLocation>
</comment>
<dbReference type="EMBL" id="CASHTH010001011">
    <property type="protein sequence ID" value="CAI8010173.1"/>
    <property type="molecule type" value="Genomic_DNA"/>
</dbReference>
<feature type="transmembrane region" description="Helical" evidence="6">
    <location>
        <begin position="284"/>
        <end position="302"/>
    </location>
</feature>
<proteinExistence type="predicted"/>
<dbReference type="PANTHER" id="PTHR47089">
    <property type="entry name" value="ABC TRANSPORTER, PERMEASE PROTEIN"/>
    <property type="match status" value="1"/>
</dbReference>
<feature type="transmembrane region" description="Helical" evidence="6">
    <location>
        <begin position="62"/>
        <end position="84"/>
    </location>
</feature>
<evidence type="ECO:0000256" key="1">
    <source>
        <dbReference type="ARBA" id="ARBA00004651"/>
    </source>
</evidence>
<evidence type="ECO:0000256" key="5">
    <source>
        <dbReference type="ARBA" id="ARBA00023136"/>
    </source>
</evidence>
<keyword evidence="3 6" id="KW-0812">Transmembrane</keyword>
<name>A0AA35RGB4_GEOBA</name>
<feature type="transmembrane region" description="Helical" evidence="6">
    <location>
        <begin position="20"/>
        <end position="41"/>
    </location>
</feature>
<dbReference type="Pfam" id="PF02653">
    <property type="entry name" value="BPD_transp_2"/>
    <property type="match status" value="1"/>
</dbReference>
<keyword evidence="2" id="KW-1003">Cell membrane</keyword>
<evidence type="ECO:0000256" key="4">
    <source>
        <dbReference type="ARBA" id="ARBA00022989"/>
    </source>
</evidence>
<feature type="transmembrane region" description="Helical" evidence="6">
    <location>
        <begin position="338"/>
        <end position="357"/>
    </location>
</feature>
<dbReference type="Proteomes" id="UP001174909">
    <property type="component" value="Unassembled WGS sequence"/>
</dbReference>
<feature type="transmembrane region" description="Helical" evidence="6">
    <location>
        <begin position="210"/>
        <end position="229"/>
    </location>
</feature>
<feature type="transmembrane region" description="Helical" evidence="6">
    <location>
        <begin position="308"/>
        <end position="329"/>
    </location>
</feature>
<feature type="transmembrane region" description="Helical" evidence="6">
    <location>
        <begin position="149"/>
        <end position="173"/>
    </location>
</feature>
<evidence type="ECO:0000256" key="2">
    <source>
        <dbReference type="ARBA" id="ARBA00022475"/>
    </source>
</evidence>
<gene>
    <name evidence="7" type="ORF">GBAR_LOCUS6724</name>
</gene>
<keyword evidence="8" id="KW-1185">Reference proteome</keyword>
<dbReference type="PANTHER" id="PTHR47089:SF1">
    <property type="entry name" value="GUANOSINE ABC TRANSPORTER PERMEASE PROTEIN NUPP"/>
    <property type="match status" value="1"/>
</dbReference>
<sequence>MPDVAAAVPEGGLPRWAANGVLPLVNLLAAFVVAGIVILIIGESPVQALLVLIRGAFGFPEAWGYTLYYATNFIFTALAVSVALHCGLFNIGGEGQGYLGGLGVGLVCLFLDGLPLVLLLPLAVAAGGLFGALWAWVPGYLQARRGSHIVITTIMFNFLAATLMVYLLVNVLIDPGQMSPQSRTFAEHVRLPAMHEVLGWLGIAFPRTPLNMAFPWALVCGVLVWIFIWHTRWGYELRTVGANSTAAVYAGISPSRNTVRAMAISGALAGMMGLNEVMGVNHRLLLNFTAGYGFVGIAVSLMGRNHPLGIVVASLLFGALYQGGTELAFEMPKVSRELVVVIQGLVILFVGALEYLFRPVLLPWLRRRRRLAAE</sequence>
<feature type="transmembrane region" description="Helical" evidence="6">
    <location>
        <begin position="104"/>
        <end position="137"/>
    </location>
</feature>
<dbReference type="GO" id="GO:0005886">
    <property type="term" value="C:plasma membrane"/>
    <property type="evidence" value="ECO:0007669"/>
    <property type="project" value="UniProtKB-SubCell"/>
</dbReference>
<organism evidence="7 8">
    <name type="scientific">Geodia barretti</name>
    <name type="common">Barrett's horny sponge</name>
    <dbReference type="NCBI Taxonomy" id="519541"/>
    <lineage>
        <taxon>Eukaryota</taxon>
        <taxon>Metazoa</taxon>
        <taxon>Porifera</taxon>
        <taxon>Demospongiae</taxon>
        <taxon>Heteroscleromorpha</taxon>
        <taxon>Tetractinellida</taxon>
        <taxon>Astrophorina</taxon>
        <taxon>Geodiidae</taxon>
        <taxon>Geodia</taxon>
    </lineage>
</organism>
<keyword evidence="5 6" id="KW-0472">Membrane</keyword>
<dbReference type="AlphaFoldDB" id="A0AA35RGB4"/>
<evidence type="ECO:0000313" key="7">
    <source>
        <dbReference type="EMBL" id="CAI8010173.1"/>
    </source>
</evidence>
<accession>A0AA35RGB4</accession>
<dbReference type="InterPro" id="IPR001851">
    <property type="entry name" value="ABC_transp_permease"/>
</dbReference>
<evidence type="ECO:0000313" key="8">
    <source>
        <dbReference type="Proteomes" id="UP001174909"/>
    </source>
</evidence>
<keyword evidence="4 6" id="KW-1133">Transmembrane helix</keyword>
<reference evidence="7" key="1">
    <citation type="submission" date="2023-03" db="EMBL/GenBank/DDBJ databases">
        <authorList>
            <person name="Steffen K."/>
            <person name="Cardenas P."/>
        </authorList>
    </citation>
    <scope>NUCLEOTIDE SEQUENCE</scope>
</reference>
<dbReference type="GO" id="GO:0022857">
    <property type="term" value="F:transmembrane transporter activity"/>
    <property type="evidence" value="ECO:0007669"/>
    <property type="project" value="InterPro"/>
</dbReference>